<dbReference type="PANTHER" id="PTHR42948:SF1">
    <property type="entry name" value="TRANSPORTER"/>
    <property type="match status" value="1"/>
</dbReference>
<dbReference type="PANTHER" id="PTHR42948">
    <property type="entry name" value="TRANSPORTER"/>
    <property type="match status" value="1"/>
</dbReference>
<name>A0A3D8IBB0_9HELI</name>
<comment type="subcellular location">
    <subcellularLocation>
        <location evidence="1">Membrane</location>
        <topology evidence="1">Multi-pass membrane protein</topology>
    </subcellularLocation>
</comment>
<dbReference type="PRINTS" id="PR00176">
    <property type="entry name" value="NANEUSMPORT"/>
</dbReference>
<accession>A0A3D8IBB0</accession>
<dbReference type="GO" id="GO:0016020">
    <property type="term" value="C:membrane"/>
    <property type="evidence" value="ECO:0007669"/>
    <property type="project" value="UniProtKB-SubCell"/>
</dbReference>
<dbReference type="SUPFAM" id="SSF161070">
    <property type="entry name" value="SNF-like"/>
    <property type="match status" value="1"/>
</dbReference>
<proteinExistence type="inferred from homology"/>
<feature type="transmembrane region" description="Helical" evidence="7">
    <location>
        <begin position="91"/>
        <end position="119"/>
    </location>
</feature>
<comment type="similarity">
    <text evidence="6">Belongs to the sodium:neurotransmitter symporter (SNF) (TC 2.A.22) family.</text>
</comment>
<organism evidence="8 9">
    <name type="scientific">Helicobacter didelphidarum</name>
    <dbReference type="NCBI Taxonomy" id="2040648"/>
    <lineage>
        <taxon>Bacteria</taxon>
        <taxon>Pseudomonadati</taxon>
        <taxon>Campylobacterota</taxon>
        <taxon>Epsilonproteobacteria</taxon>
        <taxon>Campylobacterales</taxon>
        <taxon>Helicobacteraceae</taxon>
        <taxon>Helicobacter</taxon>
    </lineage>
</organism>
<evidence type="ECO:0000256" key="6">
    <source>
        <dbReference type="RuleBase" id="RU003732"/>
    </source>
</evidence>
<dbReference type="InterPro" id="IPR047218">
    <property type="entry name" value="YocR/YhdH-like"/>
</dbReference>
<dbReference type="OrthoDB" id="9762833at2"/>
<comment type="caution">
    <text evidence="8">The sequence shown here is derived from an EMBL/GenBank/DDBJ whole genome shotgun (WGS) entry which is preliminary data.</text>
</comment>
<dbReference type="GO" id="GO:0015293">
    <property type="term" value="F:symporter activity"/>
    <property type="evidence" value="ECO:0007669"/>
    <property type="project" value="UniProtKB-KW"/>
</dbReference>
<dbReference type="RefSeq" id="WP_115543760.1">
    <property type="nucleotide sequence ID" value="NZ_NXLQ01000034.1"/>
</dbReference>
<feature type="transmembrane region" description="Helical" evidence="7">
    <location>
        <begin position="263"/>
        <end position="285"/>
    </location>
</feature>
<reference evidence="8 9" key="1">
    <citation type="submission" date="2018-04" db="EMBL/GenBank/DDBJ databases">
        <title>Novel Campyloabacter and Helicobacter Species and Strains.</title>
        <authorList>
            <person name="Mannion A.J."/>
            <person name="Shen Z."/>
            <person name="Fox J.G."/>
        </authorList>
    </citation>
    <scope>NUCLEOTIDE SEQUENCE [LARGE SCALE GENOMIC DNA]</scope>
    <source>
        <strain evidence="8 9">MIT 17-337</strain>
    </source>
</reference>
<keyword evidence="4 7" id="KW-1133">Transmembrane helix</keyword>
<dbReference type="AlphaFoldDB" id="A0A3D8IBB0"/>
<keyword evidence="3 6" id="KW-0812">Transmembrane</keyword>
<protein>
    <recommendedName>
        <fullName evidence="6">Transporter</fullName>
    </recommendedName>
</protein>
<feature type="transmembrane region" description="Helical" evidence="7">
    <location>
        <begin position="42"/>
        <end position="60"/>
    </location>
</feature>
<dbReference type="NCBIfam" id="NF037979">
    <property type="entry name" value="Na_transp"/>
    <property type="match status" value="1"/>
</dbReference>
<keyword evidence="5 7" id="KW-0472">Membrane</keyword>
<feature type="transmembrane region" description="Helical" evidence="7">
    <location>
        <begin position="150"/>
        <end position="168"/>
    </location>
</feature>
<dbReference type="EMBL" id="NXLQ01000034">
    <property type="protein sequence ID" value="RDU62236.1"/>
    <property type="molecule type" value="Genomic_DNA"/>
</dbReference>
<dbReference type="CDD" id="cd10336">
    <property type="entry name" value="SLC6sbd_Tyt1-Like"/>
    <property type="match status" value="1"/>
</dbReference>
<feature type="transmembrane region" description="Helical" evidence="7">
    <location>
        <begin position="12"/>
        <end position="30"/>
    </location>
</feature>
<feature type="transmembrane region" description="Helical" evidence="7">
    <location>
        <begin position="305"/>
        <end position="331"/>
    </location>
</feature>
<evidence type="ECO:0000256" key="2">
    <source>
        <dbReference type="ARBA" id="ARBA00022448"/>
    </source>
</evidence>
<evidence type="ECO:0000313" key="8">
    <source>
        <dbReference type="EMBL" id="RDU62236.1"/>
    </source>
</evidence>
<feature type="transmembrane region" description="Helical" evidence="7">
    <location>
        <begin position="218"/>
        <end position="242"/>
    </location>
</feature>
<keyword evidence="9" id="KW-1185">Reference proteome</keyword>
<sequence length="473" mass="52207">MEKRHTWSSSLTYVLTAAGATIGFGATWRFPYLVGENGGGAYVLTFIIAMLVIGIPMILVENVIGRRAHKNSLDAFCPTYQKKSFSKAWKIVGYMGLIGCFGIIAYYMVLGGWVITYIVSIINGSLDISSPITKEITESFYDANIEHNPLMITLYTFIFVFLNWLVLIKDISNGIEKAMKFLMPLLILCLLGIVIRNLTLPGASEGIAYYLIPDFSKITPTLFIAVLGQVFFALSLGFGVMITLSSYLNKGENLIKTAVSTGIINTIIAVLAGFMIFPSLFSFHMSPDSGPSLVFKTLPIVFSNMHFGSFIAVAFFILLIVAAFTTSITLYEVLITTAKEKLGLSRKTSVTLVLSALFIAGNIPSIMAYGPWSEIRILDKNIFDAFDYISGNIFFVLTALGSAIFVGWILKEDAILEISNGSNNPGIAKVWFHYVKFVIPIIILVIFISGTKDLFIKEEVQIQNNTEKIIKNM</sequence>
<evidence type="ECO:0000313" key="9">
    <source>
        <dbReference type="Proteomes" id="UP000256379"/>
    </source>
</evidence>
<dbReference type="Proteomes" id="UP000256379">
    <property type="component" value="Unassembled WGS sequence"/>
</dbReference>
<dbReference type="Pfam" id="PF00209">
    <property type="entry name" value="SNF"/>
    <property type="match status" value="2"/>
</dbReference>
<feature type="transmembrane region" description="Helical" evidence="7">
    <location>
        <begin position="352"/>
        <end position="372"/>
    </location>
</feature>
<dbReference type="InterPro" id="IPR037272">
    <property type="entry name" value="SNS_sf"/>
</dbReference>
<evidence type="ECO:0000256" key="3">
    <source>
        <dbReference type="ARBA" id="ARBA00022692"/>
    </source>
</evidence>
<keyword evidence="2 6" id="KW-0813">Transport</keyword>
<evidence type="ECO:0000256" key="1">
    <source>
        <dbReference type="ARBA" id="ARBA00004141"/>
    </source>
</evidence>
<dbReference type="PROSITE" id="PS50267">
    <property type="entry name" value="NA_NEUROTRAN_SYMP_3"/>
    <property type="match status" value="1"/>
</dbReference>
<evidence type="ECO:0000256" key="7">
    <source>
        <dbReference type="SAM" id="Phobius"/>
    </source>
</evidence>
<feature type="transmembrane region" description="Helical" evidence="7">
    <location>
        <begin position="392"/>
        <end position="410"/>
    </location>
</feature>
<gene>
    <name evidence="8" type="ORF">CQA53_09480</name>
</gene>
<dbReference type="InterPro" id="IPR000175">
    <property type="entry name" value="Na/ntran_symport"/>
</dbReference>
<evidence type="ECO:0000256" key="5">
    <source>
        <dbReference type="ARBA" id="ARBA00023136"/>
    </source>
</evidence>
<evidence type="ECO:0000256" key="4">
    <source>
        <dbReference type="ARBA" id="ARBA00022989"/>
    </source>
</evidence>
<feature type="transmembrane region" description="Helical" evidence="7">
    <location>
        <begin position="180"/>
        <end position="198"/>
    </location>
</feature>
<feature type="transmembrane region" description="Helical" evidence="7">
    <location>
        <begin position="431"/>
        <end position="450"/>
    </location>
</feature>
<dbReference type="PROSITE" id="PS00610">
    <property type="entry name" value="NA_NEUROTRAN_SYMP_1"/>
    <property type="match status" value="1"/>
</dbReference>
<keyword evidence="6" id="KW-0769">Symport</keyword>